<reference evidence="1" key="1">
    <citation type="submission" date="2024-11" db="EMBL/GenBank/DDBJ databases">
        <title>Sequencing of Borrelia variable plasmids from multiple Borrelia sensu lato isolates.</title>
        <authorList>
            <person name="Mongodin E.F."/>
            <person name="Rudenko N."/>
            <person name="Fraser C.M."/>
            <person name="Schutzer S."/>
            <person name="Luft B."/>
            <person name="Morgan R."/>
            <person name="Casjens S."/>
            <person name="Qiu W."/>
        </authorList>
    </citation>
    <scope>NUCLEOTIDE SEQUENCE</scope>
    <source>
        <strain evidence="1">21038</strain>
    </source>
</reference>
<gene>
    <name evidence="1" type="ORF">QIA45_05110</name>
</gene>
<accession>A0ACD5G677</accession>
<name>A0ACD5G677_BORAD</name>
<geneLocation type="plasmid" evidence="1 2">
    <name>lp28-7</name>
</geneLocation>
<keyword evidence="2" id="KW-1185">Reference proteome</keyword>
<organism evidence="1 2">
    <name type="scientific">Borrelia andersonii</name>
    <name type="common">Borreliella andersonii</name>
    <dbReference type="NCBI Taxonomy" id="42109"/>
    <lineage>
        <taxon>Bacteria</taxon>
        <taxon>Pseudomonadati</taxon>
        <taxon>Spirochaetota</taxon>
        <taxon>Spirochaetia</taxon>
        <taxon>Spirochaetales</taxon>
        <taxon>Borreliaceae</taxon>
        <taxon>Borreliella</taxon>
    </lineage>
</organism>
<dbReference type="EC" id="3.2.2.9" evidence="1"/>
<proteinExistence type="predicted"/>
<sequence length="293" mass="33052">MNKKFIIVLAGIILIQVLVNCKSLHKNNVEDLKKMDIFFNSNNVYEAKVDTPNIIKGNILIVTATDIEASEINNIIRNKKIVSIKEHITKKAITFGTIYNHNIISIATGVGKVNTAYWTSYLISKYKISHIIGAGVASGVYSNKNKFIKVGDVVISTQTVSHDFDLYKFGYEIGQVPKHPKKFKASIALIRKAYKIKTDNTISHIFGLIITGDQFIDHHNFQEIPEEFQNAIAIDMESAAIAQVAFNFKIPFIIIRGISDIVNNENNYDDYKKFIRKASINSVKVIKKLIELM</sequence>
<keyword evidence="1" id="KW-0326">Glycosidase</keyword>
<dbReference type="EMBL" id="CP179264">
    <property type="protein sequence ID" value="XOU13264.1"/>
    <property type="molecule type" value="Genomic_DNA"/>
</dbReference>
<evidence type="ECO:0000313" key="2">
    <source>
        <dbReference type="Proteomes" id="UP001305787"/>
    </source>
</evidence>
<dbReference type="Proteomes" id="UP001305787">
    <property type="component" value="Plasmid lp28-7"/>
</dbReference>
<keyword evidence="1" id="KW-0378">Hydrolase</keyword>
<keyword evidence="1" id="KW-0614">Plasmid</keyword>
<protein>
    <submittedName>
        <fullName evidence="1">5'-methylthioadenosine/adenosylhomocysteine nucleosidase</fullName>
        <ecNumber evidence="1">3.2.2.9</ecNumber>
    </submittedName>
</protein>
<evidence type="ECO:0000313" key="1">
    <source>
        <dbReference type="EMBL" id="XOU13264.1"/>
    </source>
</evidence>